<comment type="caution">
    <text evidence="4">The sequence shown here is derived from an EMBL/GenBank/DDBJ whole genome shotgun (WGS) entry which is preliminary data.</text>
</comment>
<dbReference type="Pfam" id="PF12796">
    <property type="entry name" value="Ank_2"/>
    <property type="match status" value="2"/>
</dbReference>
<name>A0A9P1GCS7_9DINO</name>
<dbReference type="Pfam" id="PF00023">
    <property type="entry name" value="Ank"/>
    <property type="match status" value="1"/>
</dbReference>
<reference evidence="4" key="1">
    <citation type="submission" date="2022-10" db="EMBL/GenBank/DDBJ databases">
        <authorList>
            <person name="Chen Y."/>
            <person name="Dougan E. K."/>
            <person name="Chan C."/>
            <person name="Rhodes N."/>
            <person name="Thang M."/>
        </authorList>
    </citation>
    <scope>NUCLEOTIDE SEQUENCE</scope>
</reference>
<evidence type="ECO:0000313" key="4">
    <source>
        <dbReference type="EMBL" id="CAI4008203.1"/>
    </source>
</evidence>
<dbReference type="Gene3D" id="1.25.40.20">
    <property type="entry name" value="Ankyrin repeat-containing domain"/>
    <property type="match status" value="2"/>
</dbReference>
<dbReference type="EMBL" id="CAMXCT010004223">
    <property type="protein sequence ID" value="CAI4008203.1"/>
    <property type="molecule type" value="Genomic_DNA"/>
</dbReference>
<dbReference type="AlphaFoldDB" id="A0A9P1GCS7"/>
<reference evidence="5" key="2">
    <citation type="submission" date="2024-04" db="EMBL/GenBank/DDBJ databases">
        <authorList>
            <person name="Chen Y."/>
            <person name="Shah S."/>
            <person name="Dougan E. K."/>
            <person name="Thang M."/>
            <person name="Chan C."/>
        </authorList>
    </citation>
    <scope>NUCLEOTIDE SEQUENCE [LARGE SCALE GENOMIC DNA]</scope>
</reference>
<dbReference type="OrthoDB" id="440741at2759"/>
<evidence type="ECO:0000313" key="7">
    <source>
        <dbReference type="Proteomes" id="UP001152797"/>
    </source>
</evidence>
<sequence length="437" mass="48262">MSWLAEHTIRDGSAVAEALDGRQMGPKPVPEILAGLYRSSLEAPEAFQAEYEASTNRVLSILQSFQFQEVDLQLDDRNALHYAAGCGCLEVCEALLRHPQLNFQEDRHGHTPLLWAVRHGMAGAMQLLLRHGAVPWHSDHRGLTALHWACALGFGRLCKLLLMVPLNAEAMKDQRCQRGWTPLHSAAYSGSAACCEHLLSAGADETLRTPRDWTALHLAALQGQVEALKVLASHCSTEVFLALDAQGLSALDLAKESGHLEAAEVLRHPEETHRHLVRAWYKCLSRGPKVAFDDLIEAALLIKAPEVEKVGQDALELCCQVVDLGFRIAGYVVEVKDCRGPSGAAPARVYYARTKEQRKVDEVEFLVPRLRQTSGQAIWQRGGTYQFRLRGCCDRRSAPDPYSLRQVVSDWSVALSLTGRSSRPSKPLGASERISQT</sequence>
<feature type="repeat" description="ANK" evidence="3">
    <location>
        <begin position="108"/>
        <end position="133"/>
    </location>
</feature>
<dbReference type="SUPFAM" id="SSF48403">
    <property type="entry name" value="Ankyrin repeat"/>
    <property type="match status" value="1"/>
</dbReference>
<dbReference type="InterPro" id="IPR036770">
    <property type="entry name" value="Ankyrin_rpt-contain_sf"/>
</dbReference>
<dbReference type="EMBL" id="CAMXCT030004223">
    <property type="protein sequence ID" value="CAL4795515.1"/>
    <property type="molecule type" value="Genomic_DNA"/>
</dbReference>
<gene>
    <name evidence="4" type="ORF">C1SCF055_LOCUS33665</name>
</gene>
<keyword evidence="1" id="KW-0677">Repeat</keyword>
<organism evidence="4">
    <name type="scientific">Cladocopium goreaui</name>
    <dbReference type="NCBI Taxonomy" id="2562237"/>
    <lineage>
        <taxon>Eukaryota</taxon>
        <taxon>Sar</taxon>
        <taxon>Alveolata</taxon>
        <taxon>Dinophyceae</taxon>
        <taxon>Suessiales</taxon>
        <taxon>Symbiodiniaceae</taxon>
        <taxon>Cladocopium</taxon>
    </lineage>
</organism>
<keyword evidence="7" id="KW-1185">Reference proteome</keyword>
<evidence type="ECO:0000313" key="5">
    <source>
        <dbReference type="EMBL" id="CAL1161578.1"/>
    </source>
</evidence>
<dbReference type="InterPro" id="IPR002110">
    <property type="entry name" value="Ankyrin_rpt"/>
</dbReference>
<dbReference type="PROSITE" id="PS50297">
    <property type="entry name" value="ANK_REP_REGION"/>
    <property type="match status" value="2"/>
</dbReference>
<dbReference type="Proteomes" id="UP001152797">
    <property type="component" value="Unassembled WGS sequence"/>
</dbReference>
<dbReference type="PANTHER" id="PTHR24198:SF165">
    <property type="entry name" value="ANKYRIN REPEAT-CONTAINING PROTEIN-RELATED"/>
    <property type="match status" value="1"/>
</dbReference>
<evidence type="ECO:0000256" key="2">
    <source>
        <dbReference type="ARBA" id="ARBA00023043"/>
    </source>
</evidence>
<dbReference type="EMBL" id="CAMXCT020004223">
    <property type="protein sequence ID" value="CAL1161578.1"/>
    <property type="molecule type" value="Genomic_DNA"/>
</dbReference>
<dbReference type="PROSITE" id="PS50088">
    <property type="entry name" value="ANK_REPEAT"/>
    <property type="match status" value="2"/>
</dbReference>
<accession>A0A9P1GCS7</accession>
<evidence type="ECO:0000256" key="1">
    <source>
        <dbReference type="ARBA" id="ARBA00022737"/>
    </source>
</evidence>
<evidence type="ECO:0000256" key="3">
    <source>
        <dbReference type="PROSITE-ProRule" id="PRU00023"/>
    </source>
</evidence>
<keyword evidence="2 3" id="KW-0040">ANK repeat</keyword>
<dbReference type="PANTHER" id="PTHR24198">
    <property type="entry name" value="ANKYRIN REPEAT AND PROTEIN KINASE DOMAIN-CONTAINING PROTEIN"/>
    <property type="match status" value="1"/>
</dbReference>
<feature type="repeat" description="ANK" evidence="3">
    <location>
        <begin position="178"/>
        <end position="210"/>
    </location>
</feature>
<dbReference type="SMART" id="SM00248">
    <property type="entry name" value="ANK"/>
    <property type="match status" value="5"/>
</dbReference>
<evidence type="ECO:0000313" key="6">
    <source>
        <dbReference type="EMBL" id="CAL4795515.1"/>
    </source>
</evidence>
<proteinExistence type="predicted"/>
<protein>
    <submittedName>
        <fullName evidence="6">ANK_REP_REGION domain-containing protein</fullName>
    </submittedName>
</protein>